<dbReference type="InterPro" id="IPR027417">
    <property type="entry name" value="P-loop_NTPase"/>
</dbReference>
<dbReference type="EMBL" id="LAZR01018120">
    <property type="protein sequence ID" value="KKL97637.1"/>
    <property type="molecule type" value="Genomic_DNA"/>
</dbReference>
<name>A0A0F9JF62_9ZZZZ</name>
<protein>
    <recommendedName>
        <fullName evidence="1">IstB-like ATP-binding domain-containing protein</fullName>
    </recommendedName>
</protein>
<comment type="caution">
    <text evidence="2">The sequence shown here is derived from an EMBL/GenBank/DDBJ whole genome shotgun (WGS) entry which is preliminary data.</text>
</comment>
<evidence type="ECO:0000259" key="1">
    <source>
        <dbReference type="Pfam" id="PF01695"/>
    </source>
</evidence>
<dbReference type="GO" id="GO:0005524">
    <property type="term" value="F:ATP binding"/>
    <property type="evidence" value="ECO:0007669"/>
    <property type="project" value="InterPro"/>
</dbReference>
<evidence type="ECO:0000313" key="2">
    <source>
        <dbReference type="EMBL" id="KKL97637.1"/>
    </source>
</evidence>
<dbReference type="AlphaFoldDB" id="A0A0F9JF62"/>
<reference evidence="2" key="1">
    <citation type="journal article" date="2015" name="Nature">
        <title>Complex archaea that bridge the gap between prokaryotes and eukaryotes.</title>
        <authorList>
            <person name="Spang A."/>
            <person name="Saw J.H."/>
            <person name="Jorgensen S.L."/>
            <person name="Zaremba-Niedzwiedzka K."/>
            <person name="Martijn J."/>
            <person name="Lind A.E."/>
            <person name="van Eijk R."/>
            <person name="Schleper C."/>
            <person name="Guy L."/>
            <person name="Ettema T.J."/>
        </authorList>
    </citation>
    <scope>NUCLEOTIDE SEQUENCE</scope>
</reference>
<sequence length="189" mass="21426">MTSSHTVFRLPRSHWHCTIANFEWAPLRPASLQQHYTKFLQDAAAGTTPRHLILTGGPGIGKTHLGVAAYRHMVQHVGTEQATWLNVPAFCDRVKASYNTPHDPMQEYQAARRFVVLDDLFGRELTVHEANQIVYRLLDMSYLNEASLLVTMNPTAKEVTSRLPAHEISRLFAGATIIPVQAEQDWRRK</sequence>
<accession>A0A0F9JF62</accession>
<dbReference type="SUPFAM" id="SSF52540">
    <property type="entry name" value="P-loop containing nucleoside triphosphate hydrolases"/>
    <property type="match status" value="1"/>
</dbReference>
<dbReference type="Pfam" id="PF01695">
    <property type="entry name" value="IstB_IS21"/>
    <property type="match status" value="1"/>
</dbReference>
<proteinExistence type="predicted"/>
<dbReference type="InterPro" id="IPR002611">
    <property type="entry name" value="IstB_ATP-bd"/>
</dbReference>
<feature type="domain" description="IstB-like ATP-binding" evidence="1">
    <location>
        <begin position="15"/>
        <end position="157"/>
    </location>
</feature>
<organism evidence="2">
    <name type="scientific">marine sediment metagenome</name>
    <dbReference type="NCBI Taxonomy" id="412755"/>
    <lineage>
        <taxon>unclassified sequences</taxon>
        <taxon>metagenomes</taxon>
        <taxon>ecological metagenomes</taxon>
    </lineage>
</organism>
<dbReference type="Gene3D" id="3.40.50.300">
    <property type="entry name" value="P-loop containing nucleotide triphosphate hydrolases"/>
    <property type="match status" value="1"/>
</dbReference>
<gene>
    <name evidence="2" type="ORF">LCGC14_1832490</name>
</gene>